<evidence type="ECO:0000256" key="6">
    <source>
        <dbReference type="ARBA" id="ARBA00022989"/>
    </source>
</evidence>
<dbReference type="PANTHER" id="PTHR16795">
    <property type="entry name" value="LIMBIN/ELLIS-VAN CREVELD PROTEIN"/>
    <property type="match status" value="1"/>
</dbReference>
<evidence type="ECO:0000313" key="13">
    <source>
        <dbReference type="Proteomes" id="UP000002280"/>
    </source>
</evidence>
<keyword evidence="6 11" id="KW-1133">Transmembrane helix</keyword>
<feature type="transmembrane region" description="Helical" evidence="11">
    <location>
        <begin position="400"/>
        <end position="420"/>
    </location>
</feature>
<proteinExistence type="predicted"/>
<dbReference type="PANTHER" id="PTHR16795:SF14">
    <property type="entry name" value="LIMBIN"/>
    <property type="match status" value="1"/>
</dbReference>
<evidence type="ECO:0000256" key="7">
    <source>
        <dbReference type="ARBA" id="ARBA00023136"/>
    </source>
</evidence>
<dbReference type="GeneTree" id="ENSGT00940000154127"/>
<dbReference type="InParanoid" id="A0A5F8GNK7"/>
<evidence type="ECO:0000256" key="4">
    <source>
        <dbReference type="ARBA" id="ARBA00022490"/>
    </source>
</evidence>
<accession>A0A5F8GNK7</accession>
<dbReference type="InterPro" id="IPR026501">
    <property type="entry name" value="Limbin/EVC"/>
</dbReference>
<dbReference type="FunCoup" id="A0A5F8GNK7">
    <property type="interactions" value="44"/>
</dbReference>
<dbReference type="GO" id="GO:0007224">
    <property type="term" value="P:smoothened signaling pathway"/>
    <property type="evidence" value="ECO:0007669"/>
    <property type="project" value="InterPro"/>
</dbReference>
<dbReference type="Proteomes" id="UP000002280">
    <property type="component" value="Chromosome 5"/>
</dbReference>
<dbReference type="Ensembl" id="ENSMODT00000055189.1">
    <property type="protein sequence ID" value="ENSMODP00000049034.1"/>
    <property type="gene ID" value="ENSMODG00000001716.4"/>
</dbReference>
<keyword evidence="13" id="KW-1185">Reference proteome</keyword>
<reference evidence="12 13" key="1">
    <citation type="journal article" date="2007" name="Nature">
        <title>Genome of the marsupial Monodelphis domestica reveals innovation in non-coding sequences.</title>
        <authorList>
            <person name="Mikkelsen T.S."/>
            <person name="Wakefield M.J."/>
            <person name="Aken B."/>
            <person name="Amemiya C.T."/>
            <person name="Chang J.L."/>
            <person name="Duke S."/>
            <person name="Garber M."/>
            <person name="Gentles A.J."/>
            <person name="Goodstadt L."/>
            <person name="Heger A."/>
            <person name="Jurka J."/>
            <person name="Kamal M."/>
            <person name="Mauceli E."/>
            <person name="Searle S.M."/>
            <person name="Sharpe T."/>
            <person name="Baker M.L."/>
            <person name="Batzer M.A."/>
            <person name="Benos P.V."/>
            <person name="Belov K."/>
            <person name="Clamp M."/>
            <person name="Cook A."/>
            <person name="Cuff J."/>
            <person name="Das R."/>
            <person name="Davidow L."/>
            <person name="Deakin J.E."/>
            <person name="Fazzari M.J."/>
            <person name="Glass J.L."/>
            <person name="Grabherr M."/>
            <person name="Greally J.M."/>
            <person name="Gu W."/>
            <person name="Hore T.A."/>
            <person name="Huttley G.A."/>
            <person name="Kleber M."/>
            <person name="Jirtle R.L."/>
            <person name="Koina E."/>
            <person name="Lee J.T."/>
            <person name="Mahony S."/>
            <person name="Marra M.A."/>
            <person name="Miller R.D."/>
            <person name="Nicholls R.D."/>
            <person name="Oda M."/>
            <person name="Papenfuss A.T."/>
            <person name="Parra Z.E."/>
            <person name="Pollock D.D."/>
            <person name="Ray D.A."/>
            <person name="Schein J.E."/>
            <person name="Speed T.P."/>
            <person name="Thompson K."/>
            <person name="VandeBerg J.L."/>
            <person name="Wade C.M."/>
            <person name="Walker J.A."/>
            <person name="Waters P.D."/>
            <person name="Webber C."/>
            <person name="Weidman J.R."/>
            <person name="Xie X."/>
            <person name="Zody M.C."/>
            <person name="Baldwin J."/>
            <person name="Abdouelleil A."/>
            <person name="Abdulkadir J."/>
            <person name="Abebe A."/>
            <person name="Abera B."/>
            <person name="Abreu J."/>
            <person name="Acer S.C."/>
            <person name="Aftuck L."/>
            <person name="Alexander A."/>
            <person name="An P."/>
            <person name="Anderson E."/>
            <person name="Anderson S."/>
            <person name="Arachi H."/>
            <person name="Azer M."/>
            <person name="Bachantsang P."/>
            <person name="Barry A."/>
            <person name="Bayul T."/>
            <person name="Berlin A."/>
            <person name="Bessette D."/>
            <person name="Bloom T."/>
            <person name="Bloom T."/>
            <person name="Boguslavskiy L."/>
            <person name="Bonnet C."/>
            <person name="Boukhgalter B."/>
            <person name="Bourzgui I."/>
            <person name="Brown A."/>
            <person name="Cahill P."/>
            <person name="Channer S."/>
            <person name="Cheshatsang Y."/>
            <person name="Chuda L."/>
            <person name="Citroen M."/>
            <person name="Collymore A."/>
            <person name="Cooke P."/>
            <person name="Costello M."/>
            <person name="D'Aco K."/>
            <person name="Daza R."/>
            <person name="De Haan G."/>
            <person name="DeGray S."/>
            <person name="DeMaso C."/>
            <person name="Dhargay N."/>
            <person name="Dooley K."/>
            <person name="Dooley E."/>
            <person name="Doricent M."/>
            <person name="Dorje P."/>
            <person name="Dorjee K."/>
            <person name="Dupes A."/>
            <person name="Elong R."/>
            <person name="Falk J."/>
            <person name="Farina A."/>
            <person name="Faro S."/>
            <person name="Ferguson D."/>
            <person name="Fisher S."/>
            <person name="Foley C.D."/>
            <person name="Franke A."/>
            <person name="Friedrich D."/>
            <person name="Gadbois L."/>
            <person name="Gearin G."/>
            <person name="Gearin C.R."/>
            <person name="Giannoukos G."/>
            <person name="Goode T."/>
            <person name="Graham J."/>
            <person name="Grandbois E."/>
            <person name="Grewal S."/>
            <person name="Gyaltsen K."/>
            <person name="Hafez N."/>
            <person name="Hagos B."/>
            <person name="Hall J."/>
            <person name="Henson C."/>
            <person name="Hollinger A."/>
            <person name="Honan T."/>
            <person name="Huard M.D."/>
            <person name="Hughes L."/>
            <person name="Hurhula B."/>
            <person name="Husby M.E."/>
            <person name="Kamat A."/>
            <person name="Kanga B."/>
            <person name="Kashin S."/>
            <person name="Khazanovich D."/>
            <person name="Kisner P."/>
            <person name="Lance K."/>
            <person name="Lara M."/>
            <person name="Lee W."/>
            <person name="Lennon N."/>
            <person name="Letendre F."/>
            <person name="LeVine R."/>
            <person name="Lipovsky A."/>
            <person name="Liu X."/>
            <person name="Liu J."/>
            <person name="Liu S."/>
            <person name="Lokyitsang T."/>
            <person name="Lokyitsang Y."/>
            <person name="Lubonja R."/>
            <person name="Lui A."/>
            <person name="MacDonald P."/>
            <person name="Magnisalis V."/>
            <person name="Maru K."/>
            <person name="Matthews C."/>
            <person name="McCusker W."/>
            <person name="McDonough S."/>
            <person name="Mehta T."/>
            <person name="Meldrim J."/>
            <person name="Meneus L."/>
            <person name="Mihai O."/>
            <person name="Mihalev A."/>
            <person name="Mihova T."/>
            <person name="Mittelman R."/>
            <person name="Mlenga V."/>
            <person name="Montmayeur A."/>
            <person name="Mulrain L."/>
            <person name="Navidi A."/>
            <person name="Naylor J."/>
            <person name="Negash T."/>
            <person name="Nguyen T."/>
            <person name="Nguyen N."/>
            <person name="Nicol R."/>
            <person name="Norbu C."/>
            <person name="Norbu N."/>
            <person name="Novod N."/>
            <person name="O'Neill B."/>
            <person name="Osman S."/>
            <person name="Markiewicz E."/>
            <person name="Oyono O.L."/>
            <person name="Patti C."/>
            <person name="Phunkhang P."/>
            <person name="Pierre F."/>
            <person name="Priest M."/>
            <person name="Raghuraman S."/>
            <person name="Rege F."/>
            <person name="Reyes R."/>
            <person name="Rise C."/>
            <person name="Rogov P."/>
            <person name="Ross K."/>
            <person name="Ryan E."/>
            <person name="Settipalli S."/>
            <person name="Shea T."/>
            <person name="Sherpa N."/>
            <person name="Shi L."/>
            <person name="Shih D."/>
            <person name="Sparrow T."/>
            <person name="Spaulding J."/>
            <person name="Stalker J."/>
            <person name="Stange-Thomann N."/>
            <person name="Stavropoulos S."/>
            <person name="Stone C."/>
            <person name="Strader C."/>
            <person name="Tesfaye S."/>
            <person name="Thomson T."/>
            <person name="Thoulutsang Y."/>
            <person name="Thoulutsang D."/>
            <person name="Topham K."/>
            <person name="Topping I."/>
            <person name="Tsamla T."/>
            <person name="Vassiliev H."/>
            <person name="Vo A."/>
            <person name="Wangchuk T."/>
            <person name="Wangdi T."/>
            <person name="Weiand M."/>
            <person name="Wilkinson J."/>
            <person name="Wilson A."/>
            <person name="Yadav S."/>
            <person name="Young G."/>
            <person name="Yu Q."/>
            <person name="Zembek L."/>
            <person name="Zhong D."/>
            <person name="Zimmer A."/>
            <person name="Zwirko Z."/>
            <person name="Jaffe D.B."/>
            <person name="Alvarez P."/>
            <person name="Brockman W."/>
            <person name="Butler J."/>
            <person name="Chin C."/>
            <person name="Gnerre S."/>
            <person name="MacCallum I."/>
            <person name="Graves J.A."/>
            <person name="Ponting C.P."/>
            <person name="Breen M."/>
            <person name="Samollow P.B."/>
            <person name="Lander E.S."/>
            <person name="Lindblad-Toh K."/>
        </authorList>
    </citation>
    <scope>NUCLEOTIDE SEQUENCE [LARGE SCALE GENOMIC DNA]</scope>
</reference>
<keyword evidence="10" id="KW-0175">Coiled coil</keyword>
<dbReference type="STRING" id="13616.ENSMODP00000049034"/>
<dbReference type="InterPro" id="IPR022076">
    <property type="entry name" value="Limbin"/>
</dbReference>
<reference evidence="12" key="2">
    <citation type="submission" date="2025-08" db="UniProtKB">
        <authorList>
            <consortium name="Ensembl"/>
        </authorList>
    </citation>
    <scope>IDENTIFICATION</scope>
</reference>
<name>A0A5F8GNK7_MONDO</name>
<reference evidence="12" key="3">
    <citation type="submission" date="2025-09" db="UniProtKB">
        <authorList>
            <consortium name="Ensembl"/>
        </authorList>
    </citation>
    <scope>IDENTIFICATION</scope>
</reference>
<evidence type="ECO:0000256" key="11">
    <source>
        <dbReference type="SAM" id="Phobius"/>
    </source>
</evidence>
<organism evidence="12 13">
    <name type="scientific">Monodelphis domestica</name>
    <name type="common">Gray short-tailed opossum</name>
    <dbReference type="NCBI Taxonomy" id="13616"/>
    <lineage>
        <taxon>Eukaryota</taxon>
        <taxon>Metazoa</taxon>
        <taxon>Chordata</taxon>
        <taxon>Craniata</taxon>
        <taxon>Vertebrata</taxon>
        <taxon>Euteleostomi</taxon>
        <taxon>Mammalia</taxon>
        <taxon>Metatheria</taxon>
        <taxon>Didelphimorphia</taxon>
        <taxon>Didelphidae</taxon>
        <taxon>Monodelphis</taxon>
    </lineage>
</organism>
<dbReference type="GO" id="GO:0060170">
    <property type="term" value="C:ciliary membrane"/>
    <property type="evidence" value="ECO:0000318"/>
    <property type="project" value="GO_Central"/>
</dbReference>
<gene>
    <name evidence="12" type="primary">EVC2</name>
</gene>
<evidence type="ECO:0000256" key="3">
    <source>
        <dbReference type="ARBA" id="ARBA00022475"/>
    </source>
</evidence>
<dbReference type="Bgee" id="ENSMODG00000001716">
    <property type="expression patterns" value="Expressed in hindlimb bud and 18 other cell types or tissues"/>
</dbReference>
<sequence length="1430" mass="164320">MLSSKGGFSSSVQNSSTQLFFLETSGFFPQLHGEISSPCLPSGTTTLRGWDIMRPTSPSGLCLPTRSWTWATNLVTVSLFLQLPPRASQAPSHFRESPASEIGIGPPLENSSLFHRSKGQELSFNLSVLADRSVDLPFLSSKASHHANGCHVWQGPPALCQGLLEEVPLEDQDLTYKKWLHIENHHYNIAAEVSLGKENGRRTGDSDLFLTSAASDEPWRHSLFSLISSWTKKTLFKRDSSITHHLHEDVSRVSVSSDYGIIFQKCAMVSQQSEAETASVRLLINNTKTPSAANLSDLVLLDNITGLTLLESSGNKTSEGFQVFRKKFLQAGDFYSVSYSALLKAKEARNSKILSLPAHLTFQSLSLPRKEQNKTELKALLTIRRQEKTKVSPNHGAHTAGFFIAFLVSLVLTFVIFLFMSQSQCFKWNICNKNRVQQSPHQESKLEYSQFTSVDGVSEEFAIGDQIIDILLSEEPASMVQALEDMEIATLTRADVDLQACRMQISKDIIGMLLKNLILSGNLSPHMEKRMSSVFKKQFLKMETEVQEEYDRKMVALNAECNLEMRKKTEAQCQREMVAMEEAEELLKRVSERSALEYRNLLHNLHRREQDHLRKSLLLKREEDFAKAYRELAIFQRNELHNIFFTQIKSAVLKGDLKLETTKMLLQDYSKIQENIEELMDFLQANKKYHLSKRFGYREYLIQSIQSLETWNQSLLNTATAQITSLIHKNERAGYLDEDQMETLLARAQAEVLSVQHKLENDLKQEKKKLHQKLTIKRRREMMQKQKELRKEQLSMRDAIRTSGEVSHYLIHWQTILADHNATLEELVERLEHDALEELKTLKQGLITKAADEMRRIQNGVMTQELLKLNVPWLFLQQILEEHSKEMATHIEQLEGEERGKSQDYLQNLKQNLNDELERHVAEQKELRHWEQLVFMKLLCLPLSLSEEELLKMRQKFHSCFAQMDNSLALPRIRARVLLQNFQSDWRESEFLKVDQAFTAPDIQQQSKVKKQRAKNKRKIDILKKCVEDKIHIFSEQASEYLLEKVHRELLLERVCQLKAQEDRLGEYVTSVQLHKVTKKWKTQEVYTTLSTVQGLLLEELSTSETMTKSACTQILESHSPEIEELDRKLEYELVHRETVLQQQAIMNRQQWISEGLGLLNETGEMNSERQISAVLWQAVTKSQKVLELHNQSLREEQQNSIVLEDLLENIEMDTFLTLYNQELRLASYLSKLTMVPVGMLHKLLNFMLPSSSQTELLSVLDAVSEKYADNLIESDNNGVPPDSSMKRKHQDLWEALEIKLRQDLISTGLEKMLSAQKKKESILKKTRRPLLERVALFRRECLPKLSADDVGQSSEVHIRGSGTSDLLSTGEKLFIFRYPEEPTISLCDSSKRKKKNFLNSKKASLVTSTFRSKKSTPIYPSTENQNSDL</sequence>
<keyword evidence="4" id="KW-0963">Cytoplasm</keyword>
<evidence type="ECO:0000256" key="2">
    <source>
        <dbReference type="ARBA" id="ARBA00004162"/>
    </source>
</evidence>
<dbReference type="OMA" id="IFFAQIK"/>
<protein>
    <submittedName>
        <fullName evidence="12">EvC ciliary complex subunit 2</fullName>
    </submittedName>
</protein>
<keyword evidence="3" id="KW-1003">Cell membrane</keyword>
<dbReference type="GO" id="GO:0098797">
    <property type="term" value="C:plasma membrane protein complex"/>
    <property type="evidence" value="ECO:0000318"/>
    <property type="project" value="GO_Central"/>
</dbReference>
<evidence type="ECO:0000256" key="1">
    <source>
        <dbReference type="ARBA" id="ARBA00004120"/>
    </source>
</evidence>
<evidence type="ECO:0000313" key="12">
    <source>
        <dbReference type="Ensembl" id="ENSMODP00000049034.1"/>
    </source>
</evidence>
<keyword evidence="8" id="KW-0206">Cytoskeleton</keyword>
<feature type="coiled-coil region" evidence="10">
    <location>
        <begin position="566"/>
        <end position="593"/>
    </location>
</feature>
<keyword evidence="9" id="KW-0966">Cell projection</keyword>
<keyword evidence="5 11" id="KW-0812">Transmembrane</keyword>
<evidence type="ECO:0000256" key="9">
    <source>
        <dbReference type="ARBA" id="ARBA00023273"/>
    </source>
</evidence>
<comment type="subcellular location">
    <subcellularLocation>
        <location evidence="2">Cell membrane</location>
        <topology evidence="2">Single-pass membrane protein</topology>
    </subcellularLocation>
    <subcellularLocation>
        <location evidence="1">Cytoplasm</location>
        <location evidence="1">Cytoskeleton</location>
        <location evidence="1">Cilium basal body</location>
    </subcellularLocation>
</comment>
<evidence type="ECO:0000256" key="8">
    <source>
        <dbReference type="ARBA" id="ARBA00023212"/>
    </source>
</evidence>
<evidence type="ECO:0000256" key="10">
    <source>
        <dbReference type="SAM" id="Coils"/>
    </source>
</evidence>
<dbReference type="Pfam" id="PF12297">
    <property type="entry name" value="EVC2_like"/>
    <property type="match status" value="1"/>
</dbReference>
<evidence type="ECO:0000256" key="5">
    <source>
        <dbReference type="ARBA" id="ARBA00022692"/>
    </source>
</evidence>
<keyword evidence="7 11" id="KW-0472">Membrane</keyword>